<evidence type="ECO:0000313" key="4">
    <source>
        <dbReference type="EMBL" id="EXM37748.1"/>
    </source>
</evidence>
<accession>A0A011VSZ0</accession>
<dbReference type="Proteomes" id="UP000021369">
    <property type="component" value="Unassembled WGS sequence"/>
</dbReference>
<keyword evidence="5" id="KW-1185">Reference proteome</keyword>
<dbReference type="OrthoDB" id="9814200at2"/>
<comment type="caution">
    <text evidence="4">The sequence shown here is derived from an EMBL/GenBank/DDBJ whole genome shotgun (WGS) entry which is preliminary data.</text>
</comment>
<evidence type="ECO:0000313" key="5">
    <source>
        <dbReference type="Proteomes" id="UP000021369"/>
    </source>
</evidence>
<reference evidence="4 5" key="1">
    <citation type="submission" date="2013-06" db="EMBL/GenBank/DDBJ databases">
        <title>Rumen cellulosomics: divergent fiber-degrading strategies revealed by comparative genome-wide analysis of six Ruminococcal strains.</title>
        <authorList>
            <person name="Dassa B."/>
            <person name="Borovok I."/>
            <person name="Lamed R."/>
            <person name="Flint H."/>
            <person name="Yeoman C.J."/>
            <person name="White B."/>
            <person name="Bayer E.A."/>
        </authorList>
    </citation>
    <scope>NUCLEOTIDE SEQUENCE [LARGE SCALE GENOMIC DNA]</scope>
    <source>
        <strain evidence="4 5">SY3</strain>
    </source>
</reference>
<dbReference type="RefSeq" id="WP_037289621.1">
    <property type="nucleotide sequence ID" value="NZ_JEOB01000004.1"/>
</dbReference>
<keyword evidence="1 2" id="KW-0238">DNA-binding</keyword>
<evidence type="ECO:0000256" key="1">
    <source>
        <dbReference type="ARBA" id="ARBA00023125"/>
    </source>
</evidence>
<dbReference type="InterPro" id="IPR023772">
    <property type="entry name" value="DNA-bd_HTH_TetR-type_CS"/>
</dbReference>
<dbReference type="PANTHER" id="PTHR43479:SF11">
    <property type="entry name" value="ACREF_ENVCD OPERON REPRESSOR-RELATED"/>
    <property type="match status" value="1"/>
</dbReference>
<sequence length="209" mass="24083">MSEKITDNKESREKLVECAKREFLEKGFTKASLRKISSEAGLTTGAVYFFFGDKNGLFEGVVGEALARLNAVLENHFAQDIEADLLTYEHHSGDHDDFSEELVNVIYDHYDEMTILLDRSAGSKYERFVDSIIDKLDSSYIALAEKYAACVPNKRVNRKMLHWLTHVQINAFIHMMQHEKNRDSALHFIKPVMDLLIKAWMEYSLEDDV</sequence>
<dbReference type="PANTHER" id="PTHR43479">
    <property type="entry name" value="ACREF/ENVCD OPERON REPRESSOR-RELATED"/>
    <property type="match status" value="1"/>
</dbReference>
<dbReference type="AlphaFoldDB" id="A0A011VSZ0"/>
<proteinExistence type="predicted"/>
<dbReference type="GO" id="GO:0003677">
    <property type="term" value="F:DNA binding"/>
    <property type="evidence" value="ECO:0007669"/>
    <property type="project" value="UniProtKB-UniRule"/>
</dbReference>
<feature type="domain" description="HTH tetR-type" evidence="3">
    <location>
        <begin position="9"/>
        <end position="69"/>
    </location>
</feature>
<evidence type="ECO:0000259" key="3">
    <source>
        <dbReference type="PROSITE" id="PS50977"/>
    </source>
</evidence>
<dbReference type="InterPro" id="IPR009057">
    <property type="entry name" value="Homeodomain-like_sf"/>
</dbReference>
<name>A0A011VSZ0_RUMAL</name>
<dbReference type="PRINTS" id="PR00455">
    <property type="entry name" value="HTHTETR"/>
</dbReference>
<dbReference type="PATRIC" id="fig|1341156.4.peg.2709"/>
<dbReference type="SUPFAM" id="SSF46689">
    <property type="entry name" value="Homeodomain-like"/>
    <property type="match status" value="1"/>
</dbReference>
<dbReference type="PROSITE" id="PS01081">
    <property type="entry name" value="HTH_TETR_1"/>
    <property type="match status" value="1"/>
</dbReference>
<protein>
    <submittedName>
        <fullName evidence="4">Transcriptional regulator</fullName>
    </submittedName>
</protein>
<dbReference type="InterPro" id="IPR050624">
    <property type="entry name" value="HTH-type_Tx_Regulator"/>
</dbReference>
<dbReference type="Gene3D" id="1.10.357.10">
    <property type="entry name" value="Tetracycline Repressor, domain 2"/>
    <property type="match status" value="1"/>
</dbReference>
<gene>
    <name evidence="4" type="ORF">RASY3_15550</name>
</gene>
<dbReference type="PROSITE" id="PS50977">
    <property type="entry name" value="HTH_TETR_2"/>
    <property type="match status" value="1"/>
</dbReference>
<dbReference type="Pfam" id="PF00440">
    <property type="entry name" value="TetR_N"/>
    <property type="match status" value="1"/>
</dbReference>
<evidence type="ECO:0000256" key="2">
    <source>
        <dbReference type="PROSITE-ProRule" id="PRU00335"/>
    </source>
</evidence>
<dbReference type="InterPro" id="IPR001647">
    <property type="entry name" value="HTH_TetR"/>
</dbReference>
<feature type="DNA-binding region" description="H-T-H motif" evidence="2">
    <location>
        <begin position="32"/>
        <end position="51"/>
    </location>
</feature>
<dbReference type="EMBL" id="JEOB01000004">
    <property type="protein sequence ID" value="EXM37748.1"/>
    <property type="molecule type" value="Genomic_DNA"/>
</dbReference>
<organism evidence="4 5">
    <name type="scientific">Ruminococcus albus SY3</name>
    <dbReference type="NCBI Taxonomy" id="1341156"/>
    <lineage>
        <taxon>Bacteria</taxon>
        <taxon>Bacillati</taxon>
        <taxon>Bacillota</taxon>
        <taxon>Clostridia</taxon>
        <taxon>Eubacteriales</taxon>
        <taxon>Oscillospiraceae</taxon>
        <taxon>Ruminococcus</taxon>
    </lineage>
</organism>